<keyword evidence="2" id="KW-1185">Reference proteome</keyword>
<gene>
    <name evidence="1" type="ORF">VP01_2707g1</name>
</gene>
<dbReference type="VEuPathDB" id="FungiDB:VP01_2707g1"/>
<protein>
    <submittedName>
        <fullName evidence="1">Uncharacterized protein</fullName>
    </submittedName>
</protein>
<dbReference type="Proteomes" id="UP000037035">
    <property type="component" value="Unassembled WGS sequence"/>
</dbReference>
<comment type="caution">
    <text evidence="1">The sequence shown here is derived from an EMBL/GenBank/DDBJ whole genome shotgun (WGS) entry which is preliminary data.</text>
</comment>
<dbReference type="AlphaFoldDB" id="A0A0L6V3Q2"/>
<dbReference type="EMBL" id="LAVV01007621">
    <property type="protein sequence ID" value="KNZ55334.1"/>
    <property type="molecule type" value="Genomic_DNA"/>
</dbReference>
<name>A0A0L6V3Q2_9BASI</name>
<evidence type="ECO:0000313" key="1">
    <source>
        <dbReference type="EMBL" id="KNZ55334.1"/>
    </source>
</evidence>
<reference evidence="1 2" key="1">
    <citation type="submission" date="2015-08" db="EMBL/GenBank/DDBJ databases">
        <title>Next Generation Sequencing and Analysis of the Genome of Puccinia sorghi L Schw, the Causal Agent of Maize Common Rust.</title>
        <authorList>
            <person name="Rochi L."/>
            <person name="Burguener G."/>
            <person name="Darino M."/>
            <person name="Turjanski A."/>
            <person name="Kreff E."/>
            <person name="Dieguez M.J."/>
            <person name="Sacco F."/>
        </authorList>
    </citation>
    <scope>NUCLEOTIDE SEQUENCE [LARGE SCALE GENOMIC DNA]</scope>
    <source>
        <strain evidence="1 2">RO10H11247</strain>
    </source>
</reference>
<proteinExistence type="predicted"/>
<organism evidence="1 2">
    <name type="scientific">Puccinia sorghi</name>
    <dbReference type="NCBI Taxonomy" id="27349"/>
    <lineage>
        <taxon>Eukaryota</taxon>
        <taxon>Fungi</taxon>
        <taxon>Dikarya</taxon>
        <taxon>Basidiomycota</taxon>
        <taxon>Pucciniomycotina</taxon>
        <taxon>Pucciniomycetes</taxon>
        <taxon>Pucciniales</taxon>
        <taxon>Pucciniaceae</taxon>
        <taxon>Puccinia</taxon>
    </lineage>
</organism>
<evidence type="ECO:0000313" key="2">
    <source>
        <dbReference type="Proteomes" id="UP000037035"/>
    </source>
</evidence>
<sequence>MAYLHREIDEDFLVKFLDRMIVTSLSESVMLFFQEVLGSELRTTWEGCKLGSTFVTPDEQRESDDVNRIISKVWEGIDGCSIVSCALRSLLIKRQAFGNRASRLYIRPQRADQTLTSLFQGPSFAAAHRFEAREVAGNAQASVLNYSSLCRSSKPNLMAAEVSSTVARSTMMMMTTRTRALAIRELEALVLECSRYRRFKAFVVDQTKAQQGRF</sequence>
<accession>A0A0L6V3Q2</accession>